<dbReference type="SUPFAM" id="SSF55961">
    <property type="entry name" value="Bet v1-like"/>
    <property type="match status" value="1"/>
</dbReference>
<protein>
    <recommendedName>
        <fullName evidence="4">SRPBCC family protein</fullName>
    </recommendedName>
</protein>
<accession>A0A4R4XPB3</accession>
<dbReference type="EMBL" id="SMKQ01000264">
    <property type="protein sequence ID" value="TDD33198.1"/>
    <property type="molecule type" value="Genomic_DNA"/>
</dbReference>
<gene>
    <name evidence="2" type="ORF">E1286_42580</name>
</gene>
<feature type="region of interest" description="Disordered" evidence="1">
    <location>
        <begin position="1"/>
        <end position="20"/>
    </location>
</feature>
<proteinExistence type="predicted"/>
<evidence type="ECO:0000313" key="3">
    <source>
        <dbReference type="Proteomes" id="UP000295302"/>
    </source>
</evidence>
<dbReference type="RefSeq" id="WP_132622334.1">
    <property type="nucleotide sequence ID" value="NZ_SMKQ01000264.1"/>
</dbReference>
<keyword evidence="3" id="KW-1185">Reference proteome</keyword>
<organism evidence="2 3">
    <name type="scientific">Nonomuraea terrae</name>
    <dbReference type="NCBI Taxonomy" id="2530383"/>
    <lineage>
        <taxon>Bacteria</taxon>
        <taxon>Bacillati</taxon>
        <taxon>Actinomycetota</taxon>
        <taxon>Actinomycetes</taxon>
        <taxon>Streptosporangiales</taxon>
        <taxon>Streptosporangiaceae</taxon>
        <taxon>Nonomuraea</taxon>
    </lineage>
</organism>
<dbReference type="Proteomes" id="UP000295302">
    <property type="component" value="Unassembled WGS sequence"/>
</dbReference>
<dbReference type="Pfam" id="PF10604">
    <property type="entry name" value="Polyketide_cyc2"/>
    <property type="match status" value="1"/>
</dbReference>
<dbReference type="Gene3D" id="3.30.530.20">
    <property type="match status" value="1"/>
</dbReference>
<name>A0A4R4XPB3_9ACTN</name>
<evidence type="ECO:0000313" key="2">
    <source>
        <dbReference type="EMBL" id="TDD33198.1"/>
    </source>
</evidence>
<comment type="caution">
    <text evidence="2">The sequence shown here is derived from an EMBL/GenBank/DDBJ whole genome shotgun (WGS) entry which is preliminary data.</text>
</comment>
<dbReference type="InterPro" id="IPR023393">
    <property type="entry name" value="START-like_dom_sf"/>
</dbReference>
<reference evidence="2 3" key="1">
    <citation type="submission" date="2019-03" db="EMBL/GenBank/DDBJ databases">
        <title>Draft genome sequences of novel Actinobacteria.</title>
        <authorList>
            <person name="Sahin N."/>
            <person name="Ay H."/>
            <person name="Saygin H."/>
        </authorList>
    </citation>
    <scope>NUCLEOTIDE SEQUENCE [LARGE SCALE GENOMIC DNA]</scope>
    <source>
        <strain evidence="2 3">CH32</strain>
    </source>
</reference>
<evidence type="ECO:0000256" key="1">
    <source>
        <dbReference type="SAM" id="MobiDB-lite"/>
    </source>
</evidence>
<dbReference type="AlphaFoldDB" id="A0A4R4XPB3"/>
<dbReference type="OrthoDB" id="5243226at2"/>
<evidence type="ECO:0008006" key="4">
    <source>
        <dbReference type="Google" id="ProtNLM"/>
    </source>
</evidence>
<sequence length="169" mass="18755">MTRRDDAGRHGGTARSGRAETAAASMFVLEATAEMPRPAEKVWFVVADYALDRRWRSGVISAKSDPPGPVTPGSTIDEVMRIAGRPYRSSGIVTEVGPGMRFSWRNTKGSDSDGERRVEPLDGERCTVTMVVRVRLRGAERLLAPFVAPMLRRTLRQDVRRLRAVIMES</sequence>
<dbReference type="InterPro" id="IPR019587">
    <property type="entry name" value="Polyketide_cyclase/dehydratase"/>
</dbReference>